<organism evidence="1 2">
    <name type="scientific">Colletotrichum orchidophilum</name>
    <dbReference type="NCBI Taxonomy" id="1209926"/>
    <lineage>
        <taxon>Eukaryota</taxon>
        <taxon>Fungi</taxon>
        <taxon>Dikarya</taxon>
        <taxon>Ascomycota</taxon>
        <taxon>Pezizomycotina</taxon>
        <taxon>Sordariomycetes</taxon>
        <taxon>Hypocreomycetidae</taxon>
        <taxon>Glomerellales</taxon>
        <taxon>Glomerellaceae</taxon>
        <taxon>Colletotrichum</taxon>
    </lineage>
</organism>
<reference evidence="1 2" key="1">
    <citation type="submission" date="2016-09" db="EMBL/GenBank/DDBJ databases">
        <authorList>
            <person name="Capua I."/>
            <person name="De Benedictis P."/>
            <person name="Joannis T."/>
            <person name="Lombin L.H."/>
            <person name="Cattoli G."/>
        </authorList>
    </citation>
    <scope>NUCLEOTIDE SEQUENCE [LARGE SCALE GENOMIC DNA]</scope>
    <source>
        <strain evidence="1 2">IMI 309357</strain>
    </source>
</reference>
<comment type="caution">
    <text evidence="1">The sequence shown here is derived from an EMBL/GenBank/DDBJ whole genome shotgun (WGS) entry which is preliminary data.</text>
</comment>
<evidence type="ECO:0000313" key="2">
    <source>
        <dbReference type="Proteomes" id="UP000176998"/>
    </source>
</evidence>
<proteinExistence type="predicted"/>
<gene>
    <name evidence="1" type="ORF">CORC01_12172</name>
</gene>
<sequence length="47" mass="5172">MSHGPSWYNEKVQPFHVYPQITSVLLPGHGHGLDWLGWVGSASSLPT</sequence>
<dbReference type="EMBL" id="MJBS01000145">
    <property type="protein sequence ID" value="OHE92523.1"/>
    <property type="molecule type" value="Genomic_DNA"/>
</dbReference>
<name>A0A1G4ATW0_9PEZI</name>
<accession>A0A1G4ATW0</accession>
<dbReference type="GeneID" id="34565303"/>
<dbReference type="Proteomes" id="UP000176998">
    <property type="component" value="Unassembled WGS sequence"/>
</dbReference>
<keyword evidence="2" id="KW-1185">Reference proteome</keyword>
<protein>
    <submittedName>
        <fullName evidence="1">Uncharacterized protein</fullName>
    </submittedName>
</protein>
<evidence type="ECO:0000313" key="1">
    <source>
        <dbReference type="EMBL" id="OHE92523.1"/>
    </source>
</evidence>
<dbReference type="AlphaFoldDB" id="A0A1G4ATW0"/>
<dbReference type="RefSeq" id="XP_022469692.1">
    <property type="nucleotide sequence ID" value="XM_022623793.1"/>
</dbReference>